<feature type="transmembrane region" description="Helical" evidence="10">
    <location>
        <begin position="118"/>
        <end position="137"/>
    </location>
</feature>
<dbReference type="InterPro" id="IPR003593">
    <property type="entry name" value="AAA+_ATPase"/>
</dbReference>
<keyword evidence="7 10" id="KW-1133">Transmembrane helix</keyword>
<feature type="domain" description="ABC transporter" evidence="11">
    <location>
        <begin position="1306"/>
        <end position="1571"/>
    </location>
</feature>
<organism evidence="13 14">
    <name type="scientific">Schizopora paradoxa</name>
    <dbReference type="NCBI Taxonomy" id="27342"/>
    <lineage>
        <taxon>Eukaryota</taxon>
        <taxon>Fungi</taxon>
        <taxon>Dikarya</taxon>
        <taxon>Basidiomycota</taxon>
        <taxon>Agaricomycotina</taxon>
        <taxon>Agaricomycetes</taxon>
        <taxon>Hymenochaetales</taxon>
        <taxon>Schizoporaceae</taxon>
        <taxon>Schizopora</taxon>
    </lineage>
</organism>
<evidence type="ECO:0000256" key="2">
    <source>
        <dbReference type="ARBA" id="ARBA00022448"/>
    </source>
</evidence>
<keyword evidence="2" id="KW-0813">Transport</keyword>
<gene>
    <name evidence="13" type="ORF">SCHPADRAFT_844276</name>
</gene>
<dbReference type="CDD" id="cd18596">
    <property type="entry name" value="ABC_6TM_VMR1_D1_like"/>
    <property type="match status" value="1"/>
</dbReference>
<dbReference type="STRING" id="27342.A0A0H2SPH0"/>
<keyword evidence="8 10" id="KW-0472">Membrane</keyword>
<feature type="domain" description="ABC transmembrane type-1" evidence="12">
    <location>
        <begin position="292"/>
        <end position="638"/>
    </location>
</feature>
<evidence type="ECO:0000259" key="11">
    <source>
        <dbReference type="PROSITE" id="PS50893"/>
    </source>
</evidence>
<dbReference type="PANTHER" id="PTHR24223:SF356">
    <property type="entry name" value="ATP-BINDING CASSETTE TRANSPORTER ABC4"/>
    <property type="match status" value="1"/>
</dbReference>
<feature type="transmembrane region" description="Helical" evidence="10">
    <location>
        <begin position="496"/>
        <end position="518"/>
    </location>
</feature>
<dbReference type="InterPro" id="IPR050173">
    <property type="entry name" value="ABC_transporter_C-like"/>
</dbReference>
<feature type="domain" description="ABC transporter" evidence="11">
    <location>
        <begin position="690"/>
        <end position="925"/>
    </location>
</feature>
<evidence type="ECO:0000256" key="9">
    <source>
        <dbReference type="SAM" id="MobiDB-lite"/>
    </source>
</evidence>
<feature type="region of interest" description="Disordered" evidence="9">
    <location>
        <begin position="931"/>
        <end position="950"/>
    </location>
</feature>
<feature type="transmembrane region" description="Helical" evidence="10">
    <location>
        <begin position="20"/>
        <end position="40"/>
    </location>
</feature>
<evidence type="ECO:0000256" key="4">
    <source>
        <dbReference type="ARBA" id="ARBA00022737"/>
    </source>
</evidence>
<dbReference type="CDD" id="cd18604">
    <property type="entry name" value="ABC_6TM_VMR1_D2_like"/>
    <property type="match status" value="1"/>
</dbReference>
<dbReference type="Proteomes" id="UP000053477">
    <property type="component" value="Unassembled WGS sequence"/>
</dbReference>
<dbReference type="GO" id="GO:0016887">
    <property type="term" value="F:ATP hydrolysis activity"/>
    <property type="evidence" value="ECO:0007669"/>
    <property type="project" value="InterPro"/>
</dbReference>
<feature type="transmembrane region" description="Helical" evidence="10">
    <location>
        <begin position="1135"/>
        <end position="1155"/>
    </location>
</feature>
<dbReference type="OrthoDB" id="6500128at2759"/>
<dbReference type="Gene3D" id="3.40.50.300">
    <property type="entry name" value="P-loop containing nucleotide triphosphate hydrolases"/>
    <property type="match status" value="2"/>
</dbReference>
<dbReference type="GO" id="GO:0140359">
    <property type="term" value="F:ABC-type transporter activity"/>
    <property type="evidence" value="ECO:0007669"/>
    <property type="project" value="InterPro"/>
</dbReference>
<reference evidence="13 14" key="1">
    <citation type="submission" date="2015-04" db="EMBL/GenBank/DDBJ databases">
        <title>Complete genome sequence of Schizopora paradoxa KUC8140, a cosmopolitan wood degrader in East Asia.</title>
        <authorList>
            <consortium name="DOE Joint Genome Institute"/>
            <person name="Min B."/>
            <person name="Park H."/>
            <person name="Jang Y."/>
            <person name="Kim J.-J."/>
            <person name="Kim K.H."/>
            <person name="Pangilinan J."/>
            <person name="Lipzen A."/>
            <person name="Riley R."/>
            <person name="Grigoriev I.V."/>
            <person name="Spatafora J.W."/>
            <person name="Choi I.-G."/>
        </authorList>
    </citation>
    <scope>NUCLEOTIDE SEQUENCE [LARGE SCALE GENOMIC DNA]</scope>
    <source>
        <strain evidence="13 14">KUC8140</strain>
    </source>
</reference>
<feature type="transmembrane region" description="Helical" evidence="10">
    <location>
        <begin position="183"/>
        <end position="201"/>
    </location>
</feature>
<comment type="subcellular location">
    <subcellularLocation>
        <location evidence="1">Membrane</location>
        <topology evidence="1">Multi-pass membrane protein</topology>
    </subcellularLocation>
</comment>
<feature type="compositionally biased region" description="Acidic residues" evidence="9">
    <location>
        <begin position="426"/>
        <end position="438"/>
    </location>
</feature>
<feature type="region of interest" description="Disordered" evidence="9">
    <location>
        <begin position="1433"/>
        <end position="1453"/>
    </location>
</feature>
<dbReference type="Pfam" id="PF00664">
    <property type="entry name" value="ABC_membrane"/>
    <property type="match status" value="2"/>
</dbReference>
<evidence type="ECO:0000256" key="5">
    <source>
        <dbReference type="ARBA" id="ARBA00022741"/>
    </source>
</evidence>
<evidence type="ECO:0000259" key="12">
    <source>
        <dbReference type="PROSITE" id="PS50929"/>
    </source>
</evidence>
<keyword evidence="3 10" id="KW-0812">Transmembrane</keyword>
<dbReference type="GO" id="GO:0005524">
    <property type="term" value="F:ATP binding"/>
    <property type="evidence" value="ECO:0007669"/>
    <property type="project" value="UniProtKB-KW"/>
</dbReference>
<dbReference type="SUPFAM" id="SSF52540">
    <property type="entry name" value="P-loop containing nucleoside triphosphate hydrolases"/>
    <property type="match status" value="2"/>
</dbReference>
<name>A0A0H2SPH0_9AGAM</name>
<evidence type="ECO:0000256" key="3">
    <source>
        <dbReference type="ARBA" id="ARBA00022692"/>
    </source>
</evidence>
<keyword evidence="13" id="KW-0378">Hydrolase</keyword>
<feature type="transmembrane region" description="Helical" evidence="10">
    <location>
        <begin position="1108"/>
        <end position="1128"/>
    </location>
</feature>
<dbReference type="CDD" id="cd03244">
    <property type="entry name" value="ABCC_MRP_domain2"/>
    <property type="match status" value="1"/>
</dbReference>
<sequence length="1588" mass="176107">MDQTVLLWTQLKAAFPRERLLYLPPLLGVASLGYISFKYLESLLPANSKALANGKSAASPHYIAELLGEDEESTGVVGNGRDTLSMIAFRLSRLLAILALLSLQIFELTESSNSKVSWSLFSFYIYASALASLAIVSPPRWRHIANRQLAIVTFVASAIFFYLDAWPFATYEQSSYHDPEDPITWIRLGLLLFAGVFVSLFSPRPASQMGRSDEDTVSLFSRATYGYLTNTVFHAWRVPSITIDEMPEIAPKETSTSLRKKTFTEMDPVLLGKKRHLFWGMLRAYKREYFEIFIWVMIENLLEFASPFGMKNMLSYLETGVSPMGVKPWVWIIVLGVGPVLSACASTQFLYLGTRFLVESESIFTQLVFEHSLRIRLKSDALDKKDEKKDDKKKKDKKGKKDAKGKSPSSATPASGETQTQSPADTETDTLVESDDATPEGGHAKAKTGHLVGKINNLITSDANTIQNSYQVIALSGSALQGGLSVYFLYQLLGWSAFVGLGAIILTIPAPTYIGKLIMEAQKDKMAKTDKRVQSVTETLGVLRMIKLFAWERHSLKEIGERRDEELYQIKRGRILSVAMNCINTLMPLFAKLSTIAVYALVVKGDLSASRMFAALMVFSMMENQVWYIMYRVPEFLKAKVAWDRYNDFINGTEILESVQERQQSTSNVGMPVDFDHSTIGFNACTFSWDSFDTAPKSPGPKHGREQFFLRFDSKVTFKRGCINIIVGPTGSGKTSILMALLGEMYYKPDGVGSWYNLPRDSGIAYAAQESWVLNETIKDNILLGQPFEEQRYRKVLKQCALERDLSLWEAGDMTEVGEKGLTLSGGQKARITLARALYSDASILLLDDILAALDVHTAKHVVDEALLGDLIKDRTVILVTHNIALAAPIAEHVINLRKDGTVAAQGTVSDVLKKDSRLRKQAEDASKVTDIETELEEKEKDSEADKDADKTKKAAGKLVVAEEKAMGRVKWSALKLYFEGVGGVWIWVALIAVFWSSMFVNIYQRWVMAWWTTQYETHKPSEVPVIFFLSIYSAGSVMELVLDAIGSIFWMYRSLRASRIIHENLLASIFSSTFRWLDITPVGRIITRSTQDMNTIDGPFAGFLRPFIHISINLLTLFASAVVMAGWSAFVPGVILMCLGGFLGRVYLIAQIGIRREMSNAKAPVMSQISTVLGGIISIRAFSAHSLFRKGIMKRADALVRASFTFYDINRWVSVRIDSLGGLFAAAVTVYFVYFSSVQAGYVGFTLSMVFSFSQSVLYWVRIYNLVEVQANSLERVLDFMDIDHEPKPSERGTPPAHWPSSGAIRVESLSARYSDDSPEILHGISFEIKSGERVGVVGRTGAGKSSVTLALLRAIKTTGEVYYDGLATSEINLDILRSNITLIPQQPELMHGTLRENLDPFGQHDDATLNNALQAAGLYDVHVKEDDEAVQNDASNAGSSSDAASVSSSSPVKETKKIGLDTLVESGGTNFSLGQRQIIALARAIVRGSKLLILDEATAAIDYETDAAIQKTLRTEFGKDTTLITIAHRLQTIMDSDKIMVLDAGHIAEFDSPKNLLMKKEGLLKSLVQESEDRDILMKAAGVEVS</sequence>
<dbReference type="FunCoup" id="A0A0H2SPH0">
    <property type="interactions" value="36"/>
</dbReference>
<dbReference type="Gene3D" id="1.20.1560.10">
    <property type="entry name" value="ABC transporter type 1, transmembrane domain"/>
    <property type="match status" value="2"/>
</dbReference>
<dbReference type="SMART" id="SM00382">
    <property type="entry name" value="AAA"/>
    <property type="match status" value="2"/>
</dbReference>
<feature type="transmembrane region" description="Helical" evidence="10">
    <location>
        <begin position="977"/>
        <end position="1004"/>
    </location>
</feature>
<dbReference type="GO" id="GO:0016020">
    <property type="term" value="C:membrane"/>
    <property type="evidence" value="ECO:0007669"/>
    <property type="project" value="UniProtKB-SubCell"/>
</dbReference>
<dbReference type="PROSITE" id="PS50893">
    <property type="entry name" value="ABC_TRANSPORTER_2"/>
    <property type="match status" value="2"/>
</dbReference>
<dbReference type="FunFam" id="1.20.1560.10:FF:000013">
    <property type="entry name" value="ABC transporter C family member 2"/>
    <property type="match status" value="1"/>
</dbReference>
<feature type="compositionally biased region" description="Low complexity" evidence="9">
    <location>
        <begin position="1436"/>
        <end position="1452"/>
    </location>
</feature>
<dbReference type="InParanoid" id="A0A0H2SPH0"/>
<feature type="transmembrane region" description="Helical" evidence="10">
    <location>
        <begin position="472"/>
        <end position="490"/>
    </location>
</feature>
<feature type="transmembrane region" description="Helical" evidence="10">
    <location>
        <begin position="149"/>
        <end position="171"/>
    </location>
</feature>
<dbReference type="InterPro" id="IPR036640">
    <property type="entry name" value="ABC1_TM_sf"/>
</dbReference>
<dbReference type="InterPro" id="IPR027417">
    <property type="entry name" value="P-loop_NTPase"/>
</dbReference>
<keyword evidence="4" id="KW-0677">Repeat</keyword>
<dbReference type="Pfam" id="PF00005">
    <property type="entry name" value="ABC_tran"/>
    <property type="match status" value="2"/>
</dbReference>
<accession>A0A0H2SPH0</accession>
<feature type="transmembrane region" description="Helical" evidence="10">
    <location>
        <begin position="289"/>
        <end position="309"/>
    </location>
</feature>
<keyword evidence="14" id="KW-1185">Reference proteome</keyword>
<proteinExistence type="predicted"/>
<dbReference type="PROSITE" id="PS50929">
    <property type="entry name" value="ABC_TM1F"/>
    <property type="match status" value="2"/>
</dbReference>
<feature type="compositionally biased region" description="Basic and acidic residues" evidence="9">
    <location>
        <begin position="938"/>
        <end position="950"/>
    </location>
</feature>
<dbReference type="CDD" id="cd03250">
    <property type="entry name" value="ABCC_MRP_domain1"/>
    <property type="match status" value="1"/>
</dbReference>
<dbReference type="InterPro" id="IPR011527">
    <property type="entry name" value="ABC1_TM_dom"/>
</dbReference>
<feature type="transmembrane region" description="Helical" evidence="10">
    <location>
        <begin position="87"/>
        <end position="106"/>
    </location>
</feature>
<keyword evidence="6" id="KW-0067">ATP-binding</keyword>
<dbReference type="InterPro" id="IPR017871">
    <property type="entry name" value="ABC_transporter-like_CS"/>
</dbReference>
<feature type="compositionally biased region" description="Polar residues" evidence="9">
    <location>
        <begin position="408"/>
        <end position="425"/>
    </location>
</feature>
<keyword evidence="5" id="KW-0547">Nucleotide-binding</keyword>
<dbReference type="InterPro" id="IPR003439">
    <property type="entry name" value="ABC_transporter-like_ATP-bd"/>
</dbReference>
<evidence type="ECO:0000256" key="10">
    <source>
        <dbReference type="SAM" id="Phobius"/>
    </source>
</evidence>
<evidence type="ECO:0000256" key="1">
    <source>
        <dbReference type="ARBA" id="ARBA00004141"/>
    </source>
</evidence>
<evidence type="ECO:0000256" key="7">
    <source>
        <dbReference type="ARBA" id="ARBA00022989"/>
    </source>
</evidence>
<protein>
    <submittedName>
        <fullName evidence="13">p-loop containing nucleoside triphosphate hydrolase protein</fullName>
    </submittedName>
</protein>
<evidence type="ECO:0000313" key="13">
    <source>
        <dbReference type="EMBL" id="KLO18961.1"/>
    </source>
</evidence>
<feature type="domain" description="ABC transmembrane type-1" evidence="12">
    <location>
        <begin position="1007"/>
        <end position="1258"/>
    </location>
</feature>
<dbReference type="EMBL" id="KQ085890">
    <property type="protein sequence ID" value="KLO18961.1"/>
    <property type="molecule type" value="Genomic_DNA"/>
</dbReference>
<feature type="compositionally biased region" description="Basic residues" evidence="9">
    <location>
        <begin position="391"/>
        <end position="403"/>
    </location>
</feature>
<feature type="transmembrane region" description="Helical" evidence="10">
    <location>
        <begin position="1210"/>
        <end position="1235"/>
    </location>
</feature>
<evidence type="ECO:0000256" key="8">
    <source>
        <dbReference type="ARBA" id="ARBA00023136"/>
    </source>
</evidence>
<evidence type="ECO:0000256" key="6">
    <source>
        <dbReference type="ARBA" id="ARBA00022840"/>
    </source>
</evidence>
<evidence type="ECO:0000313" key="14">
    <source>
        <dbReference type="Proteomes" id="UP000053477"/>
    </source>
</evidence>
<dbReference type="SUPFAM" id="SSF90123">
    <property type="entry name" value="ABC transporter transmembrane region"/>
    <property type="match status" value="2"/>
</dbReference>
<dbReference type="PROSITE" id="PS00211">
    <property type="entry name" value="ABC_TRANSPORTER_1"/>
    <property type="match status" value="1"/>
</dbReference>
<feature type="region of interest" description="Disordered" evidence="9">
    <location>
        <begin position="384"/>
        <end position="446"/>
    </location>
</feature>
<dbReference type="PANTHER" id="PTHR24223">
    <property type="entry name" value="ATP-BINDING CASSETTE SUB-FAMILY C"/>
    <property type="match status" value="1"/>
</dbReference>
<feature type="transmembrane region" description="Helical" evidence="10">
    <location>
        <begin position="578"/>
        <end position="600"/>
    </location>
</feature>
<feature type="transmembrane region" description="Helical" evidence="10">
    <location>
        <begin position="329"/>
        <end position="352"/>
    </location>
</feature>